<dbReference type="Proteomes" id="UP000310532">
    <property type="component" value="Unassembled WGS sequence"/>
</dbReference>
<dbReference type="CDD" id="cd21157">
    <property type="entry name" value="PUA_G5K"/>
    <property type="match status" value="1"/>
</dbReference>
<dbReference type="GO" id="GO:0055129">
    <property type="term" value="P:L-proline biosynthetic process"/>
    <property type="evidence" value="ECO:0007669"/>
    <property type="project" value="UniProtKB-UniRule"/>
</dbReference>
<dbReference type="PANTHER" id="PTHR43654">
    <property type="entry name" value="GLUTAMATE 5-KINASE"/>
    <property type="match status" value="1"/>
</dbReference>
<dbReference type="CDD" id="cd04242">
    <property type="entry name" value="AAK_G5K_ProB"/>
    <property type="match status" value="1"/>
</dbReference>
<dbReference type="GO" id="GO:0005829">
    <property type="term" value="C:cytosol"/>
    <property type="evidence" value="ECO:0007669"/>
    <property type="project" value="TreeGrafter"/>
</dbReference>
<keyword evidence="3 8" id="KW-0641">Proline biosynthesis</keyword>
<dbReference type="FunFam" id="3.40.1160.10:FF:000040">
    <property type="entry name" value="Glutamate 5-kinase"/>
    <property type="match status" value="1"/>
</dbReference>
<keyword evidence="5 8" id="KW-0547">Nucleotide-binding</keyword>
<dbReference type="InterPro" id="IPR036974">
    <property type="entry name" value="PUA_sf"/>
</dbReference>
<comment type="catalytic activity">
    <reaction evidence="8">
        <text>L-glutamate + ATP = L-glutamyl 5-phosphate + ADP</text>
        <dbReference type="Rhea" id="RHEA:14877"/>
        <dbReference type="ChEBI" id="CHEBI:29985"/>
        <dbReference type="ChEBI" id="CHEBI:30616"/>
        <dbReference type="ChEBI" id="CHEBI:58274"/>
        <dbReference type="ChEBI" id="CHEBI:456216"/>
        <dbReference type="EC" id="2.7.2.11"/>
    </reaction>
</comment>
<dbReference type="SUPFAM" id="SSF88697">
    <property type="entry name" value="PUA domain-like"/>
    <property type="match status" value="1"/>
</dbReference>
<dbReference type="SUPFAM" id="SSF53633">
    <property type="entry name" value="Carbamate kinase-like"/>
    <property type="match status" value="1"/>
</dbReference>
<dbReference type="RefSeq" id="WP_136008954.1">
    <property type="nucleotide sequence ID" value="NZ_SRYZ01000002.1"/>
</dbReference>
<evidence type="ECO:0000256" key="4">
    <source>
        <dbReference type="ARBA" id="ARBA00022679"/>
    </source>
</evidence>
<dbReference type="HAMAP" id="MF_00456">
    <property type="entry name" value="ProB"/>
    <property type="match status" value="1"/>
</dbReference>
<feature type="binding site" evidence="8">
    <location>
        <position position="11"/>
    </location>
    <ligand>
        <name>ATP</name>
        <dbReference type="ChEBI" id="CHEBI:30616"/>
    </ligand>
</feature>
<dbReference type="PRINTS" id="PR00474">
    <property type="entry name" value="GLU5KINASE"/>
</dbReference>
<evidence type="ECO:0000256" key="6">
    <source>
        <dbReference type="ARBA" id="ARBA00022777"/>
    </source>
</evidence>
<keyword evidence="4 8" id="KW-0808">Transferase</keyword>
<comment type="caution">
    <text evidence="10">The sequence shown here is derived from an EMBL/GenBank/DDBJ whole genome shotgun (WGS) entry which is preliminary data.</text>
</comment>
<keyword evidence="7 8" id="KW-0067">ATP-binding</keyword>
<reference evidence="10 11" key="1">
    <citation type="submission" date="2019-04" db="EMBL/GenBank/DDBJ databases">
        <title>Microbes associate with the intestines of laboratory mice.</title>
        <authorList>
            <person name="Navarre W."/>
            <person name="Wong E."/>
            <person name="Huang K."/>
            <person name="Tropini C."/>
            <person name="Ng K."/>
            <person name="Yu B."/>
        </authorList>
    </citation>
    <scope>NUCLEOTIDE SEQUENCE [LARGE SCALE GENOMIC DNA]</scope>
    <source>
        <strain evidence="10 11">NM69_E16B</strain>
    </source>
</reference>
<dbReference type="PANTHER" id="PTHR43654:SF1">
    <property type="entry name" value="ISOPENTENYL PHOSPHATE KINASE"/>
    <property type="match status" value="1"/>
</dbReference>
<evidence type="ECO:0000256" key="2">
    <source>
        <dbReference type="ARBA" id="ARBA00022605"/>
    </source>
</evidence>
<accession>A0A4S2B5I1</accession>
<dbReference type="GO" id="GO:0004349">
    <property type="term" value="F:glutamate 5-kinase activity"/>
    <property type="evidence" value="ECO:0007669"/>
    <property type="project" value="UniProtKB-UniRule"/>
</dbReference>
<name>A0A4S2B5I1_9BACE</name>
<protein>
    <recommendedName>
        <fullName evidence="8">Glutamate 5-kinase</fullName>
        <ecNumber evidence="8">2.7.2.11</ecNumber>
    </recommendedName>
    <alternativeName>
        <fullName evidence="8">Gamma-glutamyl kinase</fullName>
        <shortName evidence="8">GK</shortName>
    </alternativeName>
</protein>
<dbReference type="AlphaFoldDB" id="A0A4S2B5I1"/>
<dbReference type="SMART" id="SM00359">
    <property type="entry name" value="PUA"/>
    <property type="match status" value="1"/>
</dbReference>
<dbReference type="UniPathway" id="UPA00098">
    <property type="reaction ID" value="UER00359"/>
</dbReference>
<dbReference type="PROSITE" id="PS00902">
    <property type="entry name" value="GLUTAMATE_5_KINASE"/>
    <property type="match status" value="1"/>
</dbReference>
<dbReference type="GO" id="GO:0003723">
    <property type="term" value="F:RNA binding"/>
    <property type="evidence" value="ECO:0007669"/>
    <property type="project" value="InterPro"/>
</dbReference>
<feature type="binding site" evidence="8">
    <location>
        <position position="150"/>
    </location>
    <ligand>
        <name>substrate</name>
    </ligand>
</feature>
<keyword evidence="1 8" id="KW-0963">Cytoplasm</keyword>
<keyword evidence="2 8" id="KW-0028">Amino-acid biosynthesis</keyword>
<dbReference type="EMBL" id="SRYZ01000002">
    <property type="protein sequence ID" value="TGY09437.1"/>
    <property type="molecule type" value="Genomic_DNA"/>
</dbReference>
<dbReference type="InterPro" id="IPR011529">
    <property type="entry name" value="Glu_5kinase"/>
</dbReference>
<dbReference type="Pfam" id="PF00696">
    <property type="entry name" value="AA_kinase"/>
    <property type="match status" value="1"/>
</dbReference>
<evidence type="ECO:0000256" key="8">
    <source>
        <dbReference type="HAMAP-Rule" id="MF_00456"/>
    </source>
</evidence>
<evidence type="ECO:0000256" key="7">
    <source>
        <dbReference type="ARBA" id="ARBA00022840"/>
    </source>
</evidence>
<evidence type="ECO:0000256" key="3">
    <source>
        <dbReference type="ARBA" id="ARBA00022650"/>
    </source>
</evidence>
<evidence type="ECO:0000313" key="11">
    <source>
        <dbReference type="Proteomes" id="UP000310532"/>
    </source>
</evidence>
<dbReference type="InterPro" id="IPR036393">
    <property type="entry name" value="AceGlu_kinase-like_sf"/>
</dbReference>
<comment type="function">
    <text evidence="8">Catalyzes the transfer of a phosphate group to glutamate to form L-glutamate 5-phosphate.</text>
</comment>
<dbReference type="InterPro" id="IPR001057">
    <property type="entry name" value="Glu/AcGlu_kinase"/>
</dbReference>
<comment type="pathway">
    <text evidence="8">Amino-acid biosynthesis; L-proline biosynthesis; L-glutamate 5-semialdehyde from L-glutamate: step 1/2.</text>
</comment>
<evidence type="ECO:0000313" key="10">
    <source>
        <dbReference type="EMBL" id="TGY09437.1"/>
    </source>
</evidence>
<dbReference type="Gene3D" id="2.30.130.10">
    <property type="entry name" value="PUA domain"/>
    <property type="match status" value="1"/>
</dbReference>
<comment type="similarity">
    <text evidence="8">Belongs to the glutamate 5-kinase family.</text>
</comment>
<dbReference type="InterPro" id="IPR005715">
    <property type="entry name" value="Glu_5kinase/COase_Synthase"/>
</dbReference>
<dbReference type="GO" id="GO:0005524">
    <property type="term" value="F:ATP binding"/>
    <property type="evidence" value="ECO:0007669"/>
    <property type="project" value="UniProtKB-KW"/>
</dbReference>
<dbReference type="InterPro" id="IPR015947">
    <property type="entry name" value="PUA-like_sf"/>
</dbReference>
<evidence type="ECO:0000256" key="5">
    <source>
        <dbReference type="ARBA" id="ARBA00022741"/>
    </source>
</evidence>
<dbReference type="PIRSF" id="PIRSF000729">
    <property type="entry name" value="GK"/>
    <property type="match status" value="1"/>
</dbReference>
<dbReference type="EC" id="2.7.2.11" evidence="8"/>
<keyword evidence="11" id="KW-1185">Reference proteome</keyword>
<gene>
    <name evidence="8 10" type="primary">proB</name>
    <name evidence="10" type="ORF">E5355_01940</name>
</gene>
<keyword evidence="6 8" id="KW-0418">Kinase</keyword>
<feature type="domain" description="PUA" evidence="9">
    <location>
        <begin position="303"/>
        <end position="381"/>
    </location>
</feature>
<evidence type="ECO:0000256" key="1">
    <source>
        <dbReference type="ARBA" id="ARBA00022490"/>
    </source>
</evidence>
<dbReference type="PROSITE" id="PS50890">
    <property type="entry name" value="PUA"/>
    <property type="match status" value="1"/>
</dbReference>
<proteinExistence type="inferred from homology"/>
<dbReference type="Pfam" id="PF01472">
    <property type="entry name" value="PUA"/>
    <property type="match status" value="1"/>
</dbReference>
<dbReference type="Gene3D" id="3.40.1160.10">
    <property type="entry name" value="Acetylglutamate kinase-like"/>
    <property type="match status" value="2"/>
</dbReference>
<dbReference type="NCBIfam" id="TIGR01027">
    <property type="entry name" value="proB"/>
    <property type="match status" value="1"/>
</dbReference>
<organism evidence="10 11">
    <name type="scientific">Bacteroides muris</name>
    <name type="common">ex Afrizal et al. 2022</name>
    <dbReference type="NCBI Taxonomy" id="2516960"/>
    <lineage>
        <taxon>Bacteria</taxon>
        <taxon>Pseudomonadati</taxon>
        <taxon>Bacteroidota</taxon>
        <taxon>Bacteroidia</taxon>
        <taxon>Bacteroidales</taxon>
        <taxon>Bacteroidaceae</taxon>
        <taxon>Bacteroides</taxon>
    </lineage>
</organism>
<dbReference type="InterPro" id="IPR001048">
    <property type="entry name" value="Asp/Glu/Uridylate_kinase"/>
</dbReference>
<evidence type="ECO:0000259" key="9">
    <source>
        <dbReference type="SMART" id="SM00359"/>
    </source>
</evidence>
<comment type="subcellular location">
    <subcellularLocation>
        <location evidence="8">Cytoplasm</location>
    </subcellularLocation>
</comment>
<feature type="binding site" evidence="8">
    <location>
        <position position="138"/>
    </location>
    <ligand>
        <name>substrate</name>
    </ligand>
</feature>
<dbReference type="InterPro" id="IPR002478">
    <property type="entry name" value="PUA"/>
</dbReference>
<sequence>MGIDFNRIAIKIGSNVLTRRDGTLDITRMSALVDQIAELHKAGIEIILVSSGAVASGRSEVCPAKKLDSVDQRQLFSAVGQAKLINRYYELFREHGISVGQVLTMKENFSTRRHYLNQKNCMTVMLENGVIPIVNENDTISVSELMFTDNDELSGLIASMMDAQALIILSNIDGIYDGSPTDPGSRVIREIGQDKDLSSYIQTSKSSFGRGGMLTKTNIARKVADEGITVIIANGKRDNILVEIMKNERLRMKDKGWDCPITPDDNPSSLIPNPLNYTRFIPSPEPVSSIKKWIAHSEGFAKGELHINHRATELLFSDKAVSILPVGITDIIGEFEKDDIVRIIDFNGKPIGVGKANCDSSQARETMGKHGKKSVVHYDYLYIE</sequence>
<feature type="binding site" evidence="8">
    <location>
        <position position="51"/>
    </location>
    <ligand>
        <name>substrate</name>
    </ligand>
</feature>
<dbReference type="InterPro" id="IPR019797">
    <property type="entry name" value="Glutamate_5-kinase_CS"/>
</dbReference>
<comment type="caution">
    <text evidence="8">Lacks conserved residue(s) required for the propagation of feature annotation.</text>
</comment>
<dbReference type="InterPro" id="IPR041739">
    <property type="entry name" value="G5K_ProB"/>
</dbReference>